<organism evidence="8">
    <name type="scientific">Notodromas monacha</name>
    <dbReference type="NCBI Taxonomy" id="399045"/>
    <lineage>
        <taxon>Eukaryota</taxon>
        <taxon>Metazoa</taxon>
        <taxon>Ecdysozoa</taxon>
        <taxon>Arthropoda</taxon>
        <taxon>Crustacea</taxon>
        <taxon>Oligostraca</taxon>
        <taxon>Ostracoda</taxon>
        <taxon>Podocopa</taxon>
        <taxon>Podocopida</taxon>
        <taxon>Cypridocopina</taxon>
        <taxon>Cypridoidea</taxon>
        <taxon>Cyprididae</taxon>
        <taxon>Notodromas</taxon>
    </lineage>
</organism>
<dbReference type="AlphaFoldDB" id="A0A7R9BXU0"/>
<keyword evidence="2" id="KW-0808">Transferase</keyword>
<dbReference type="GO" id="GO:0003676">
    <property type="term" value="F:nucleic acid binding"/>
    <property type="evidence" value="ECO:0007669"/>
    <property type="project" value="InterPro"/>
</dbReference>
<dbReference type="Gene3D" id="2.40.70.10">
    <property type="entry name" value="Acid Proteases"/>
    <property type="match status" value="1"/>
</dbReference>
<feature type="region of interest" description="Disordered" evidence="6">
    <location>
        <begin position="323"/>
        <end position="444"/>
    </location>
</feature>
<keyword evidence="9" id="KW-1185">Reference proteome</keyword>
<evidence type="ECO:0000313" key="8">
    <source>
        <dbReference type="EMBL" id="CAD7282658.1"/>
    </source>
</evidence>
<dbReference type="Pfam" id="PF17921">
    <property type="entry name" value="Integrase_H2C2"/>
    <property type="match status" value="1"/>
</dbReference>
<keyword evidence="3" id="KW-0548">Nucleotidyltransferase</keyword>
<evidence type="ECO:0000256" key="2">
    <source>
        <dbReference type="ARBA" id="ARBA00022679"/>
    </source>
</evidence>
<dbReference type="SUPFAM" id="SSF53098">
    <property type="entry name" value="Ribonuclease H-like"/>
    <property type="match status" value="1"/>
</dbReference>
<proteinExistence type="predicted"/>
<keyword evidence="5" id="KW-0378">Hydrolase</keyword>
<dbReference type="Gene3D" id="3.30.420.10">
    <property type="entry name" value="Ribonuclease H-like superfamily/Ribonuclease H"/>
    <property type="match status" value="1"/>
</dbReference>
<dbReference type="InterPro" id="IPR021109">
    <property type="entry name" value="Peptidase_aspartic_dom_sf"/>
</dbReference>
<evidence type="ECO:0000256" key="6">
    <source>
        <dbReference type="SAM" id="MobiDB-lite"/>
    </source>
</evidence>
<keyword evidence="5" id="KW-0255">Endonuclease</keyword>
<dbReference type="PROSITE" id="PS50994">
    <property type="entry name" value="INTEGRASE"/>
    <property type="match status" value="1"/>
</dbReference>
<dbReference type="InterPro" id="IPR036397">
    <property type="entry name" value="RNaseH_sf"/>
</dbReference>
<feature type="compositionally biased region" description="Basic and acidic residues" evidence="6">
    <location>
        <begin position="403"/>
        <end position="416"/>
    </location>
</feature>
<accession>A0A7R9BXU0</accession>
<feature type="domain" description="Integrase catalytic" evidence="7">
    <location>
        <begin position="757"/>
        <end position="918"/>
    </location>
</feature>
<evidence type="ECO:0000256" key="3">
    <source>
        <dbReference type="ARBA" id="ARBA00022695"/>
    </source>
</evidence>
<dbReference type="EMBL" id="CAJPEX010004117">
    <property type="protein sequence ID" value="CAG0922810.1"/>
    <property type="molecule type" value="Genomic_DNA"/>
</dbReference>
<dbReference type="InterPro" id="IPR001584">
    <property type="entry name" value="Integrase_cat-core"/>
</dbReference>
<dbReference type="Pfam" id="PF00665">
    <property type="entry name" value="rve"/>
    <property type="match status" value="1"/>
</dbReference>
<evidence type="ECO:0000259" key="7">
    <source>
        <dbReference type="PROSITE" id="PS50994"/>
    </source>
</evidence>
<dbReference type="OrthoDB" id="6382106at2759"/>
<dbReference type="Proteomes" id="UP000678499">
    <property type="component" value="Unassembled WGS sequence"/>
</dbReference>
<sequence>MATPNERIVQSELDEPSPSPSIDSATALAQSYRNNNQWAHLMLPAIRSYCASAQIPHLGNRDELVAALQARGVQPINVLQNTPPGPSANPYAAELTANITETLLRRRADFPKQAQGEDFEVYLRRLEIAFSHDGTSNNTKIDCLIGHTTPTVAAAAQRLYDEGYHNYDDIAERLKIQFGLSPFEHFTRFLALRPLDDESWAQFGNRLRCEYIRYLPLSATDLPGQEKSITAALIGQLLAITTGGLHAHLYSKATADRTLTWVNCLAYADEYRRMHPNTPRASPAPQTQQQNNRRPKTTASGVQKHYCDHHQRYVLHTTAECSLGQNSRPNTATGNQSPRNLQSCNYHPGRLVAHSTAECRNNPANQVTRRQTARTRETPRSGSDGCPLLDPPSYRRQPHHNHRYQEQTRHSADRYWSHQVIHGDRRRSRSRADTPPDESEDLRSRLTHLRRHQPLGKYHILSWIMATDVAAEVGLTPHPTKAKISAAVLHISAEISHSVSTTFSLGSADYSATFFLLANARYPIILGLDTLKNLPFCVTLDGQRIFSGFQTIKPINEVPQADPGEGITFVNGSPAEQNAIANLLTTYKDNIFQWSGKHGLFPQHVASIPTNGQDPEPPRRICLSPDKIPAMTEILANYTKAGIIEPAQSTHTFVHRPGKTLTGPDALSRIQLNSIQLREVPDPGQRAEIMDQYHVEMGHTNWKKTFDTIRRRFTWPGMRTTQRFTWPGMRTDIFHHVLQCAKCFTFNSATAAVGTKLTPVPPADKHDRLGVDFWGPFPPSTKGNRYAIVAIDYYSRRVVTTPVKRATANALCSFLADVFAQMGTFEIIHSDGAAVFNSAPYKRFITANQIASHIAQPYHPEGNGACERAIKSLSAIIAKTASSPTTWDDVLLDAAIAYNRTPHTATGLPPIELWHQKPIPTPADIKFEIPSRDISQELKLVKAHQKQYRKRISTKPTGLNFASTLGRSKLRAPTTKPSL</sequence>
<keyword evidence="4" id="KW-0540">Nuclease</keyword>
<gene>
    <name evidence="8" type="ORF">NMOB1V02_LOCUS10279</name>
</gene>
<dbReference type="GO" id="GO:0015074">
    <property type="term" value="P:DNA integration"/>
    <property type="evidence" value="ECO:0007669"/>
    <property type="project" value="InterPro"/>
</dbReference>
<evidence type="ECO:0000256" key="5">
    <source>
        <dbReference type="ARBA" id="ARBA00022759"/>
    </source>
</evidence>
<dbReference type="PANTHER" id="PTHR37984">
    <property type="entry name" value="PROTEIN CBG26694"/>
    <property type="match status" value="1"/>
</dbReference>
<dbReference type="GO" id="GO:0003964">
    <property type="term" value="F:RNA-directed DNA polymerase activity"/>
    <property type="evidence" value="ECO:0007669"/>
    <property type="project" value="UniProtKB-EC"/>
</dbReference>
<protein>
    <recommendedName>
        <fullName evidence="1">RNA-directed DNA polymerase</fullName>
        <ecNumber evidence="1">2.7.7.49</ecNumber>
    </recommendedName>
</protein>
<dbReference type="EMBL" id="OA886154">
    <property type="protein sequence ID" value="CAD7282658.1"/>
    <property type="molecule type" value="Genomic_DNA"/>
</dbReference>
<feature type="region of interest" description="Disordered" evidence="6">
    <location>
        <begin position="275"/>
        <end position="303"/>
    </location>
</feature>
<dbReference type="EC" id="2.7.7.49" evidence="1"/>
<name>A0A7R9BXU0_9CRUS</name>
<dbReference type="InterPro" id="IPR012337">
    <property type="entry name" value="RNaseH-like_sf"/>
</dbReference>
<evidence type="ECO:0000256" key="1">
    <source>
        <dbReference type="ARBA" id="ARBA00012493"/>
    </source>
</evidence>
<dbReference type="InterPro" id="IPR050951">
    <property type="entry name" value="Retrovirus_Pol_polyprotein"/>
</dbReference>
<evidence type="ECO:0000256" key="4">
    <source>
        <dbReference type="ARBA" id="ARBA00022722"/>
    </source>
</evidence>
<feature type="compositionally biased region" description="Polar residues" evidence="6">
    <location>
        <begin position="358"/>
        <end position="370"/>
    </location>
</feature>
<dbReference type="Gene3D" id="1.10.340.70">
    <property type="match status" value="1"/>
</dbReference>
<feature type="region of interest" description="Disordered" evidence="6">
    <location>
        <begin position="1"/>
        <end position="21"/>
    </location>
</feature>
<feature type="compositionally biased region" description="Polar residues" evidence="6">
    <location>
        <begin position="323"/>
        <end position="345"/>
    </location>
</feature>
<dbReference type="PANTHER" id="PTHR37984:SF5">
    <property type="entry name" value="PROTEIN NYNRIN-LIKE"/>
    <property type="match status" value="1"/>
</dbReference>
<reference evidence="8" key="1">
    <citation type="submission" date="2020-11" db="EMBL/GenBank/DDBJ databases">
        <authorList>
            <person name="Tran Van P."/>
        </authorList>
    </citation>
    <scope>NUCLEOTIDE SEQUENCE</scope>
</reference>
<dbReference type="InterPro" id="IPR041588">
    <property type="entry name" value="Integrase_H2C2"/>
</dbReference>
<evidence type="ECO:0000313" key="9">
    <source>
        <dbReference type="Proteomes" id="UP000678499"/>
    </source>
</evidence>
<feature type="compositionally biased region" description="Polar residues" evidence="6">
    <location>
        <begin position="284"/>
        <end position="301"/>
    </location>
</feature>
<dbReference type="GO" id="GO:0004519">
    <property type="term" value="F:endonuclease activity"/>
    <property type="evidence" value="ECO:0007669"/>
    <property type="project" value="UniProtKB-KW"/>
</dbReference>